<keyword evidence="3" id="KW-0326">Glycosidase</keyword>
<dbReference type="InterPro" id="IPR017853">
    <property type="entry name" value="GH"/>
</dbReference>
<organism evidence="8 9">
    <name type="scientific">Neptunicella marina</name>
    <dbReference type="NCBI Taxonomy" id="2125989"/>
    <lineage>
        <taxon>Bacteria</taxon>
        <taxon>Pseudomonadati</taxon>
        <taxon>Pseudomonadota</taxon>
        <taxon>Gammaproteobacteria</taxon>
        <taxon>Alteromonadales</taxon>
        <taxon>Alteromonadaceae</taxon>
        <taxon>Neptunicella</taxon>
    </lineage>
</organism>
<evidence type="ECO:0000256" key="5">
    <source>
        <dbReference type="PIRSR" id="PIRSR625705-1"/>
    </source>
</evidence>
<evidence type="ECO:0000313" key="8">
    <source>
        <dbReference type="EMBL" id="MBC3765612.1"/>
    </source>
</evidence>
<dbReference type="PRINTS" id="PR00738">
    <property type="entry name" value="GLHYDRLASE20"/>
</dbReference>
<dbReference type="AlphaFoldDB" id="A0A8J6ITP0"/>
<dbReference type="GO" id="GO:0030203">
    <property type="term" value="P:glycosaminoglycan metabolic process"/>
    <property type="evidence" value="ECO:0007669"/>
    <property type="project" value="TreeGrafter"/>
</dbReference>
<dbReference type="PANTHER" id="PTHR22600">
    <property type="entry name" value="BETA-HEXOSAMINIDASE"/>
    <property type="match status" value="1"/>
</dbReference>
<feature type="domain" description="Glycoside hydrolase family 20 catalytic" evidence="6">
    <location>
        <begin position="559"/>
        <end position="612"/>
    </location>
</feature>
<dbReference type="InterPro" id="IPR029018">
    <property type="entry name" value="Hex-like_dom2"/>
</dbReference>
<dbReference type="Gene3D" id="3.20.20.80">
    <property type="entry name" value="Glycosidases"/>
    <property type="match status" value="2"/>
</dbReference>
<gene>
    <name evidence="8" type="ORF">H8B19_06970</name>
</gene>
<dbReference type="Proteomes" id="UP000601768">
    <property type="component" value="Unassembled WGS sequence"/>
</dbReference>
<name>A0A8J6ITP0_9ALTE</name>
<reference evidence="8" key="2">
    <citation type="submission" date="2020-08" db="EMBL/GenBank/DDBJ databases">
        <authorList>
            <person name="Lai Q."/>
        </authorList>
    </citation>
    <scope>NUCLEOTIDE SEQUENCE</scope>
    <source>
        <strain evidence="8">S27-2</strain>
    </source>
</reference>
<dbReference type="SUPFAM" id="SSF51445">
    <property type="entry name" value="(Trans)glycosidases"/>
    <property type="match status" value="1"/>
</dbReference>
<evidence type="ECO:0000259" key="7">
    <source>
        <dbReference type="Pfam" id="PF02838"/>
    </source>
</evidence>
<dbReference type="SUPFAM" id="SSF55545">
    <property type="entry name" value="beta-N-acetylhexosaminidase-like domain"/>
    <property type="match status" value="1"/>
</dbReference>
<dbReference type="InterPro" id="IPR015883">
    <property type="entry name" value="Glyco_hydro_20_cat"/>
</dbReference>
<dbReference type="PANTHER" id="PTHR22600:SF21">
    <property type="entry name" value="BETA-HEXOSAMINIDASE A"/>
    <property type="match status" value="1"/>
</dbReference>
<evidence type="ECO:0000313" key="9">
    <source>
        <dbReference type="Proteomes" id="UP000601768"/>
    </source>
</evidence>
<comment type="caution">
    <text evidence="8">The sequence shown here is derived from an EMBL/GenBank/DDBJ whole genome shotgun (WGS) entry which is preliminary data.</text>
</comment>
<dbReference type="Gene3D" id="3.30.379.10">
    <property type="entry name" value="Chitobiase/beta-hexosaminidase domain 2-like"/>
    <property type="match status" value="1"/>
</dbReference>
<dbReference type="InterPro" id="IPR015882">
    <property type="entry name" value="HEX_bac_N"/>
</dbReference>
<evidence type="ECO:0000256" key="4">
    <source>
        <dbReference type="ARBA" id="ARBA00033000"/>
    </source>
</evidence>
<protein>
    <recommendedName>
        <fullName evidence="4">N-acetyl-beta-glucosaminidase</fullName>
    </recommendedName>
</protein>
<accession>A0A8J6ITP0</accession>
<dbReference type="GO" id="GO:0004563">
    <property type="term" value="F:beta-N-acetylhexosaminidase activity"/>
    <property type="evidence" value="ECO:0007669"/>
    <property type="project" value="UniProtKB-EC"/>
</dbReference>
<dbReference type="EMBL" id="JACNEP010000004">
    <property type="protein sequence ID" value="MBC3765612.1"/>
    <property type="molecule type" value="Genomic_DNA"/>
</dbReference>
<dbReference type="Pfam" id="PF00728">
    <property type="entry name" value="Glyco_hydro_20"/>
    <property type="match status" value="2"/>
</dbReference>
<dbReference type="GO" id="GO:0005975">
    <property type="term" value="P:carbohydrate metabolic process"/>
    <property type="evidence" value="ECO:0007669"/>
    <property type="project" value="InterPro"/>
</dbReference>
<keyword evidence="2" id="KW-0378">Hydrolase</keyword>
<feature type="domain" description="Beta-hexosaminidase bacterial type N-terminal" evidence="7">
    <location>
        <begin position="52"/>
        <end position="171"/>
    </location>
</feature>
<proteinExistence type="inferred from homology"/>
<dbReference type="Pfam" id="PF02838">
    <property type="entry name" value="Glyco_hydro_20b"/>
    <property type="match status" value="1"/>
</dbReference>
<evidence type="ECO:0000256" key="2">
    <source>
        <dbReference type="ARBA" id="ARBA00022801"/>
    </source>
</evidence>
<feature type="domain" description="Glycoside hydrolase family 20 catalytic" evidence="6">
    <location>
        <begin position="174"/>
        <end position="433"/>
    </location>
</feature>
<evidence type="ECO:0000256" key="3">
    <source>
        <dbReference type="ARBA" id="ARBA00023295"/>
    </source>
</evidence>
<comment type="similarity">
    <text evidence="1">Belongs to the glycosyl hydrolase 20 family.</text>
</comment>
<sequence>MFLANSVKAKNSKLGASWLWTFSLVMLLAGGPISYAASPVSDHPPVEPNTMLMPWPMNIEREKGELHLTGHWQLKLEGKASEHKDWVIQALANNELSIEPNQQANRLTIKVEETNTRYPSIDSQYSYQLSVGENGVTITASQIWGALAAIQTLAQLTYQQQQLAFYQISDYPRFVWRGLLIDSVRHFMPLDVIKRQLRGMAAAKLNVFHWHLTDDQGWRFESVHYPKLQQLASDGQYYTRAQIKELVQYAASLGIRVVPELDLPGHASAIAVAYPELIAKPGEYQMERHWGVFEPLLDPSNEAVYTFADKLVGELAELFPDSYLHIGGDEIYPPQWKDSEKIQAFMAKNNLQNETQLHAYFNLRLQKILAKHHKHMMGWDEIYDEQLPRDILIQSWRGLDSIRQFASQGYQGILSTGFYIDQPQYSDFHYRNDPQKVVYEAESETGISSHVDLAGTKHWQRYALTIPRLKGSSVKGDLTLLYDADNQVSGYLSLNNQTARIIANVWRAQDIVSFEVDSWMGPLRFHMGLNSDCEQWVMIGNASYSLESQLIESRKGNRVTQAYAPLAELTDPQKQNILGGEAALWSEMVTAGNIDLRLWPRLFVVAERLWSKASRRNIMLTHLYERLNTINGYAAEVVGLSHRQQQKSWPAAKLPQDKQAAFEVFSQLLEPAHYYTRHHLKFRQDLYHQMAPLNRMADYLPVESLAIQQLLTPLKEFKTPDKAVLNELAIKLSQWQQAGDILKTEFSRSGTLSDYSAVFNKSKASLDLMQELVSQCSELSIEQLKDYRQRFHRLAQVEQEMVVALAANADILLRVCM</sequence>
<reference evidence="8" key="1">
    <citation type="journal article" date="2018" name="Int. J. Syst. Evol. Microbiol.">
        <title>Neptunicella marina gen. nov., sp. nov., isolated from surface seawater.</title>
        <authorList>
            <person name="Liu X."/>
            <person name="Lai Q."/>
            <person name="Du Y."/>
            <person name="Zhang X."/>
            <person name="Liu Z."/>
            <person name="Sun F."/>
            <person name="Shao Z."/>
        </authorList>
    </citation>
    <scope>NUCLEOTIDE SEQUENCE</scope>
    <source>
        <strain evidence="8">S27-2</strain>
    </source>
</reference>
<keyword evidence="9" id="KW-1185">Reference proteome</keyword>
<feature type="active site" description="Proton donor" evidence="5">
    <location>
        <position position="330"/>
    </location>
</feature>
<dbReference type="InterPro" id="IPR025705">
    <property type="entry name" value="Beta_hexosaminidase_sua/sub"/>
</dbReference>
<dbReference type="RefSeq" id="WP_186506080.1">
    <property type="nucleotide sequence ID" value="NZ_JACNEP010000004.1"/>
</dbReference>
<dbReference type="GO" id="GO:0016020">
    <property type="term" value="C:membrane"/>
    <property type="evidence" value="ECO:0007669"/>
    <property type="project" value="TreeGrafter"/>
</dbReference>
<evidence type="ECO:0000256" key="1">
    <source>
        <dbReference type="ARBA" id="ARBA00006285"/>
    </source>
</evidence>
<evidence type="ECO:0000259" key="6">
    <source>
        <dbReference type="Pfam" id="PF00728"/>
    </source>
</evidence>